<reference evidence="9 10" key="1">
    <citation type="submission" date="2024-07" db="EMBL/GenBank/DDBJ databases">
        <authorList>
            <person name="Thanompreechachai J."/>
            <person name="Duangmal K."/>
        </authorList>
    </citation>
    <scope>NUCLEOTIDE SEQUENCE [LARGE SCALE GENOMIC DNA]</scope>
    <source>
        <strain evidence="9 10">KCTC 19886</strain>
    </source>
</reference>
<evidence type="ECO:0000256" key="6">
    <source>
        <dbReference type="SAM" id="MobiDB-lite"/>
    </source>
</evidence>
<dbReference type="SUPFAM" id="SSF55545">
    <property type="entry name" value="beta-N-acetylhexosaminidase-like domain"/>
    <property type="match status" value="1"/>
</dbReference>
<keyword evidence="4" id="KW-0378">Hydrolase</keyword>
<evidence type="ECO:0000256" key="5">
    <source>
        <dbReference type="ARBA" id="ARBA00023295"/>
    </source>
</evidence>
<name>A0ABV3P8W5_9ACTN</name>
<dbReference type="Gene3D" id="3.30.379.10">
    <property type="entry name" value="Chitobiase/beta-hexosaminidase domain 2-like"/>
    <property type="match status" value="1"/>
</dbReference>
<evidence type="ECO:0000256" key="2">
    <source>
        <dbReference type="ARBA" id="ARBA00006285"/>
    </source>
</evidence>
<dbReference type="SUPFAM" id="SSF51445">
    <property type="entry name" value="(Trans)glycosidases"/>
    <property type="match status" value="1"/>
</dbReference>
<dbReference type="Pfam" id="PF02838">
    <property type="entry name" value="Glyco_hydro_20b"/>
    <property type="match status" value="1"/>
</dbReference>
<comment type="similarity">
    <text evidence="2">Belongs to the glycosyl hydrolase 20 family.</text>
</comment>
<dbReference type="Pfam" id="PF00728">
    <property type="entry name" value="Glyco_hydro_20"/>
    <property type="match status" value="1"/>
</dbReference>
<dbReference type="Proteomes" id="UP001555826">
    <property type="component" value="Unassembled WGS sequence"/>
</dbReference>
<dbReference type="InterPro" id="IPR015882">
    <property type="entry name" value="HEX_bac_N"/>
</dbReference>
<dbReference type="PRINTS" id="PR00738">
    <property type="entry name" value="GLHYDRLASE20"/>
</dbReference>
<dbReference type="EC" id="3.2.1.52" evidence="3"/>
<comment type="caution">
    <text evidence="9">The sequence shown here is derived from an EMBL/GenBank/DDBJ whole genome shotgun (WGS) entry which is preliminary data.</text>
</comment>
<dbReference type="InterPro" id="IPR017853">
    <property type="entry name" value="GH"/>
</dbReference>
<evidence type="ECO:0000259" key="7">
    <source>
        <dbReference type="Pfam" id="PF00728"/>
    </source>
</evidence>
<dbReference type="CDD" id="cd06563">
    <property type="entry name" value="GH20_chitobiase-like"/>
    <property type="match status" value="1"/>
</dbReference>
<dbReference type="InterPro" id="IPR025705">
    <property type="entry name" value="Beta_hexosaminidase_sua/sub"/>
</dbReference>
<dbReference type="Gene3D" id="3.20.20.80">
    <property type="entry name" value="Glycosidases"/>
    <property type="match status" value="1"/>
</dbReference>
<proteinExistence type="inferred from homology"/>
<evidence type="ECO:0000256" key="1">
    <source>
        <dbReference type="ARBA" id="ARBA00001231"/>
    </source>
</evidence>
<feature type="region of interest" description="Disordered" evidence="6">
    <location>
        <begin position="546"/>
        <end position="576"/>
    </location>
</feature>
<dbReference type="PANTHER" id="PTHR22600">
    <property type="entry name" value="BETA-HEXOSAMINIDASE"/>
    <property type="match status" value="1"/>
</dbReference>
<accession>A0ABV3P8W5</accession>
<comment type="catalytic activity">
    <reaction evidence="1">
        <text>Hydrolysis of terminal non-reducing N-acetyl-D-hexosamine residues in N-acetyl-beta-D-hexosaminides.</text>
        <dbReference type="EC" id="3.2.1.52"/>
    </reaction>
</comment>
<evidence type="ECO:0000313" key="9">
    <source>
        <dbReference type="EMBL" id="MEW9266081.1"/>
    </source>
</evidence>
<keyword evidence="5" id="KW-0326">Glycosidase</keyword>
<evidence type="ECO:0000259" key="8">
    <source>
        <dbReference type="Pfam" id="PF02838"/>
    </source>
</evidence>
<dbReference type="InterPro" id="IPR015883">
    <property type="entry name" value="Glyco_hydro_20_cat"/>
</dbReference>
<evidence type="ECO:0000256" key="4">
    <source>
        <dbReference type="ARBA" id="ARBA00022801"/>
    </source>
</evidence>
<feature type="domain" description="Glycoside hydrolase family 20 catalytic" evidence="7">
    <location>
        <begin position="159"/>
        <end position="498"/>
    </location>
</feature>
<protein>
    <recommendedName>
        <fullName evidence="3">beta-N-acetylhexosaminidase</fullName>
        <ecNumber evidence="3">3.2.1.52</ecNumber>
    </recommendedName>
</protein>
<feature type="domain" description="Beta-hexosaminidase bacterial type N-terminal" evidence="8">
    <location>
        <begin position="89"/>
        <end position="135"/>
    </location>
</feature>
<feature type="compositionally biased region" description="Low complexity" evidence="6">
    <location>
        <begin position="552"/>
        <end position="566"/>
    </location>
</feature>
<keyword evidence="10" id="KW-1185">Reference proteome</keyword>
<gene>
    <name evidence="9" type="ORF">AB1207_15115</name>
</gene>
<sequence length="576" mass="63729">MPADHPTGLVPAPRWSGAAPQGPGADLGAGGDVLAPRAWWPALLAVLRPLEAGTGAVFTLREPQAGAEPDAGEGALVTVRRVDEVPGLLQACGPSSQLSEGYGLRVGRGTVEVLATTATGAGHALQTLRQLLPPHVFRRAGRGPAVAPPVDLLDAPRHAWRGLMLDVSRHFHGVAWTYDLIDQLALHKLNVLHLHLTDDQGWRLQVDAFPRLTEVGAWRRETLVGYRFSDTFDGRPDGGFLTKDDVRDIVRYAGDRGITVVPEIDVPGHVLAAVAAYPEWGVTGVQTEVLTRWARSHDVLNLEDATVAAVETILDEVVELFPSRYVHIGGDECPRTQWRDSPRVQELLRERGLPDEDALQHWFTRRLRDHLASRGRVLLGWDEVLAADLPQDAAVVAWRSEDEARAALAQGHDVVVATQGKLYLDYKQSRDPREPLGPRIFGPYLTELRDTYEYAWPEHDRVLGAQVCLWTEFADSREKAEYLLFPRTCAFAERAWNGAPDTFEEFLPRLEHHLERLTASHVGFRGLDGPHQGQSDTWWGLEAEAPPHVLLSSDDQPEQQSDQQPDTVPEPRVSSL</sequence>
<dbReference type="RefSeq" id="WP_367639208.1">
    <property type="nucleotide sequence ID" value="NZ_JBFNQN010000010.1"/>
</dbReference>
<dbReference type="PANTHER" id="PTHR22600:SF57">
    <property type="entry name" value="BETA-N-ACETYLHEXOSAMINIDASE"/>
    <property type="match status" value="1"/>
</dbReference>
<feature type="region of interest" description="Disordered" evidence="6">
    <location>
        <begin position="1"/>
        <end position="24"/>
    </location>
</feature>
<dbReference type="InterPro" id="IPR029018">
    <property type="entry name" value="Hex-like_dom2"/>
</dbReference>
<organism evidence="9 10">
    <name type="scientific">Kineococcus endophyticus</name>
    <dbReference type="NCBI Taxonomy" id="1181883"/>
    <lineage>
        <taxon>Bacteria</taxon>
        <taxon>Bacillati</taxon>
        <taxon>Actinomycetota</taxon>
        <taxon>Actinomycetes</taxon>
        <taxon>Kineosporiales</taxon>
        <taxon>Kineosporiaceae</taxon>
        <taxon>Kineococcus</taxon>
    </lineage>
</organism>
<dbReference type="EMBL" id="JBFNQN010000010">
    <property type="protein sequence ID" value="MEW9266081.1"/>
    <property type="molecule type" value="Genomic_DNA"/>
</dbReference>
<evidence type="ECO:0000313" key="10">
    <source>
        <dbReference type="Proteomes" id="UP001555826"/>
    </source>
</evidence>
<evidence type="ECO:0000256" key="3">
    <source>
        <dbReference type="ARBA" id="ARBA00012663"/>
    </source>
</evidence>